<protein>
    <submittedName>
        <fullName evidence="1">Uncharacterized protein</fullName>
    </submittedName>
</protein>
<keyword evidence="1" id="KW-0496">Mitochondrion</keyword>
<geneLocation type="mitochondrion" evidence="1"/>
<organism evidence="1">
    <name type="scientific">Chrysoporthe deuterocubensis</name>
    <dbReference type="NCBI Taxonomy" id="764597"/>
    <lineage>
        <taxon>Eukaryota</taxon>
        <taxon>Fungi</taxon>
        <taxon>Dikarya</taxon>
        <taxon>Ascomycota</taxon>
        <taxon>Pezizomycotina</taxon>
        <taxon>Sordariomycetes</taxon>
        <taxon>Sordariomycetidae</taxon>
        <taxon>Diaporthales</taxon>
        <taxon>Cryphonectriaceae</taxon>
        <taxon>Cryphonectria-Endothia species complex</taxon>
        <taxon>Chrysoporthe</taxon>
    </lineage>
</organism>
<gene>
    <name evidence="1" type="primary">orf153</name>
</gene>
<accession>A0A191MX10</accession>
<reference evidence="1" key="1">
    <citation type="journal article" date="2016" name="PLoS ONE">
        <title>Intron Derived Size Polymorphism in the Mitochondrial Genomes of Closely Related Chrysoporthe Species.</title>
        <authorList>
            <person name="Kanzi A.M."/>
            <person name="Wingfield B.D."/>
            <person name="Steenkamp E.T."/>
            <person name="Naidoo S."/>
            <person name="van der Merwe N.A."/>
        </authorList>
    </citation>
    <scope>NUCLEOTIDE SEQUENCE</scope>
</reference>
<proteinExistence type="predicted"/>
<dbReference type="AlphaFoldDB" id="A0A191MX10"/>
<dbReference type="RefSeq" id="YP_009262117.1">
    <property type="nucleotide sequence ID" value="NC_030523.1"/>
</dbReference>
<dbReference type="EMBL" id="KT380884">
    <property type="protein sequence ID" value="AMX22192.1"/>
    <property type="molecule type" value="Genomic_DNA"/>
</dbReference>
<sequence>MVNEETEINLSNVERNVELLNINKFILFLIDGNSEMCLLNSDKTPFYFRKLNIGEFDILLKNQRDQFLNYNKNSLFILRSSNYIEIKKLFSGIEGFQTSVGRGGSQKSHVLSPLEFRLSTYLMAMFNFNSTYINSLNAFNYLGKERYLLYFEK</sequence>
<evidence type="ECO:0000313" key="1">
    <source>
        <dbReference type="EMBL" id="AMX22192.1"/>
    </source>
</evidence>
<name>A0A191MX10_9PEZI</name>
<dbReference type="GeneID" id="31078237"/>